<organism evidence="1 2">
    <name type="scientific">Naganishia adeliensis</name>
    <dbReference type="NCBI Taxonomy" id="92952"/>
    <lineage>
        <taxon>Eukaryota</taxon>
        <taxon>Fungi</taxon>
        <taxon>Dikarya</taxon>
        <taxon>Basidiomycota</taxon>
        <taxon>Agaricomycotina</taxon>
        <taxon>Tremellomycetes</taxon>
        <taxon>Filobasidiales</taxon>
        <taxon>Filobasidiaceae</taxon>
        <taxon>Naganishia</taxon>
    </lineage>
</organism>
<gene>
    <name evidence="1" type="ORF">QFC20_007059</name>
</gene>
<keyword evidence="2" id="KW-1185">Reference proteome</keyword>
<proteinExistence type="predicted"/>
<protein>
    <submittedName>
        <fullName evidence="1">Uncharacterized protein</fullName>
    </submittedName>
</protein>
<evidence type="ECO:0000313" key="1">
    <source>
        <dbReference type="EMBL" id="KAJ9093752.1"/>
    </source>
</evidence>
<evidence type="ECO:0000313" key="2">
    <source>
        <dbReference type="Proteomes" id="UP001230649"/>
    </source>
</evidence>
<name>A0ACC2V599_9TREE</name>
<dbReference type="Proteomes" id="UP001230649">
    <property type="component" value="Unassembled WGS sequence"/>
</dbReference>
<dbReference type="EMBL" id="JASBWS010000149">
    <property type="protein sequence ID" value="KAJ9093752.1"/>
    <property type="molecule type" value="Genomic_DNA"/>
</dbReference>
<comment type="caution">
    <text evidence="1">The sequence shown here is derived from an EMBL/GenBank/DDBJ whole genome shotgun (WGS) entry which is preliminary data.</text>
</comment>
<accession>A0ACC2V599</accession>
<sequence>MSRSSISTFPPPTQLVPQPEAVPDCNRKRLVPIDWELACRDEMYPSFNSTWGINLRELNVTETVVQVVQLVCHPSFHTGPTSQAEGAGFEYVIGGTNISLHGVPGVSDSAEASIWIEDYALQAATLNVKETRAPHIQGAYYGALMANEFIGYGDNVHVAELPMFNTLIAAYGA</sequence>
<reference evidence="1" key="1">
    <citation type="submission" date="2023-04" db="EMBL/GenBank/DDBJ databases">
        <title>Draft Genome sequencing of Naganishia species isolated from polar environments using Oxford Nanopore Technology.</title>
        <authorList>
            <person name="Leo P."/>
            <person name="Venkateswaran K."/>
        </authorList>
    </citation>
    <scope>NUCLEOTIDE SEQUENCE</scope>
    <source>
        <strain evidence="1">MNA-CCFEE 5262</strain>
    </source>
</reference>